<reference evidence="2" key="1">
    <citation type="submission" date="2016-04" db="EMBL/GenBank/DDBJ databases">
        <authorList>
            <person name="Evans L.H."/>
            <person name="Alamgir A."/>
            <person name="Owens N."/>
            <person name="Weber N.D."/>
            <person name="Virtaneva K."/>
            <person name="Barbian K."/>
            <person name="Babar A."/>
            <person name="Rosenke K."/>
        </authorList>
    </citation>
    <scope>NUCLEOTIDE SEQUENCE</scope>
    <source>
        <strain evidence="2">86</strain>
    </source>
</reference>
<evidence type="ECO:0000313" key="2">
    <source>
        <dbReference type="EMBL" id="SBW07670.1"/>
    </source>
</evidence>
<dbReference type="InterPro" id="IPR052526">
    <property type="entry name" value="HTH-type_Bedaq_tolerance"/>
</dbReference>
<sequence>MNESSHPPVQSLSPGLLRAVLHISHYLRDARKPDRPGPTAMLVLGILHRRKTGTASGIAKELGVKKQSLTAVLKQLQATGCIRKEHDGEDGRKVALSLTAQGEQTFRGDMQTRKARLEQLMESALAPQDRAALATLLPVLEKLADAALATDREAG</sequence>
<dbReference type="InterPro" id="IPR000835">
    <property type="entry name" value="HTH_MarR-typ"/>
</dbReference>
<proteinExistence type="predicted"/>
<accession>A0A212K7J3</accession>
<evidence type="ECO:0000259" key="1">
    <source>
        <dbReference type="PROSITE" id="PS50995"/>
    </source>
</evidence>
<dbReference type="PROSITE" id="PS50995">
    <property type="entry name" value="HTH_MARR_2"/>
    <property type="match status" value="1"/>
</dbReference>
<dbReference type="AlphaFoldDB" id="A0A212K7J3"/>
<dbReference type="EMBL" id="FLUQ01000003">
    <property type="protein sequence ID" value="SBW07670.1"/>
    <property type="molecule type" value="Genomic_DNA"/>
</dbReference>
<dbReference type="PANTHER" id="PTHR39515">
    <property type="entry name" value="CONSERVED PROTEIN"/>
    <property type="match status" value="1"/>
</dbReference>
<dbReference type="InterPro" id="IPR036390">
    <property type="entry name" value="WH_DNA-bd_sf"/>
</dbReference>
<protein>
    <recommendedName>
        <fullName evidence="1">HTH marR-type domain-containing protein</fullName>
    </recommendedName>
</protein>
<dbReference type="Gene3D" id="1.10.10.10">
    <property type="entry name" value="Winged helix-like DNA-binding domain superfamily/Winged helix DNA-binding domain"/>
    <property type="match status" value="1"/>
</dbReference>
<name>A0A212K7J3_9DELT</name>
<feature type="domain" description="HTH marR-type" evidence="1">
    <location>
        <begin position="13"/>
        <end position="145"/>
    </location>
</feature>
<dbReference type="SUPFAM" id="SSF46785">
    <property type="entry name" value="Winged helix' DNA-binding domain"/>
    <property type="match status" value="1"/>
</dbReference>
<dbReference type="GO" id="GO:0003700">
    <property type="term" value="F:DNA-binding transcription factor activity"/>
    <property type="evidence" value="ECO:0007669"/>
    <property type="project" value="InterPro"/>
</dbReference>
<dbReference type="SMART" id="SM00347">
    <property type="entry name" value="HTH_MARR"/>
    <property type="match status" value="1"/>
</dbReference>
<organism evidence="2">
    <name type="scientific">uncultured delta proteobacterium</name>
    <dbReference type="NCBI Taxonomy" id="34034"/>
    <lineage>
        <taxon>Bacteria</taxon>
        <taxon>Deltaproteobacteria</taxon>
        <taxon>environmental samples</taxon>
    </lineage>
</organism>
<dbReference type="InterPro" id="IPR036388">
    <property type="entry name" value="WH-like_DNA-bd_sf"/>
</dbReference>
<dbReference type="Pfam" id="PF12802">
    <property type="entry name" value="MarR_2"/>
    <property type="match status" value="1"/>
</dbReference>
<gene>
    <name evidence="2" type="ORF">KL86DPRO_30097</name>
</gene>
<dbReference type="PANTHER" id="PTHR39515:SF2">
    <property type="entry name" value="HTH-TYPE TRANSCRIPTIONAL REGULATOR RV0880"/>
    <property type="match status" value="1"/>
</dbReference>